<reference evidence="2" key="1">
    <citation type="submission" date="2021-02" db="EMBL/GenBank/DDBJ databases">
        <authorList>
            <person name="Nowell W R."/>
        </authorList>
    </citation>
    <scope>NUCLEOTIDE SEQUENCE</scope>
</reference>
<dbReference type="Proteomes" id="UP000663882">
    <property type="component" value="Unassembled WGS sequence"/>
</dbReference>
<proteinExistence type="predicted"/>
<name>A0A813Y5W5_9BILA</name>
<organism evidence="2 4">
    <name type="scientific">Rotaria sordida</name>
    <dbReference type="NCBI Taxonomy" id="392033"/>
    <lineage>
        <taxon>Eukaryota</taxon>
        <taxon>Metazoa</taxon>
        <taxon>Spiralia</taxon>
        <taxon>Gnathifera</taxon>
        <taxon>Rotifera</taxon>
        <taxon>Eurotatoria</taxon>
        <taxon>Bdelloidea</taxon>
        <taxon>Philodinida</taxon>
        <taxon>Philodinidae</taxon>
        <taxon>Rotaria</taxon>
    </lineage>
</organism>
<evidence type="ECO:0000313" key="2">
    <source>
        <dbReference type="EMBL" id="CAF0878648.1"/>
    </source>
</evidence>
<dbReference type="EMBL" id="CAJNOO010000254">
    <property type="protein sequence ID" value="CAF0878648.1"/>
    <property type="molecule type" value="Genomic_DNA"/>
</dbReference>
<dbReference type="Proteomes" id="UP000663864">
    <property type="component" value="Unassembled WGS sequence"/>
</dbReference>
<protein>
    <recommendedName>
        <fullName evidence="5">F-box domain-containing protein</fullName>
    </recommendedName>
</protein>
<comment type="caution">
    <text evidence="2">The sequence shown here is derived from an EMBL/GenBank/DDBJ whole genome shotgun (WGS) entry which is preliminary data.</text>
</comment>
<dbReference type="Proteomes" id="UP000663889">
    <property type="component" value="Unassembled WGS sequence"/>
</dbReference>
<accession>A0A813Y5W5</accession>
<dbReference type="EMBL" id="CAJNOU010000101">
    <property type="protein sequence ID" value="CAF0864893.1"/>
    <property type="molecule type" value="Genomic_DNA"/>
</dbReference>
<gene>
    <name evidence="2" type="ORF">RFH988_LOCUS7848</name>
    <name evidence="1" type="ORF">SEV965_LOCUS3812</name>
    <name evidence="3" type="ORF">ZHD862_LOCUS8912</name>
</gene>
<evidence type="ECO:0008006" key="5">
    <source>
        <dbReference type="Google" id="ProtNLM"/>
    </source>
</evidence>
<evidence type="ECO:0000313" key="1">
    <source>
        <dbReference type="EMBL" id="CAF0864893.1"/>
    </source>
</evidence>
<evidence type="ECO:0000313" key="3">
    <source>
        <dbReference type="EMBL" id="CAF0930550.1"/>
    </source>
</evidence>
<dbReference type="EMBL" id="CAJNOT010000296">
    <property type="protein sequence ID" value="CAF0930550.1"/>
    <property type="molecule type" value="Genomic_DNA"/>
</dbReference>
<sequence length="176" mass="21157">MSENKILLIKACLEDLSTELLMSIFDYLTSIEILVTFFNLNKRFRLIIYYYLQSGYRLTQFNLNNTNYLTYKHFCKDILPNLKSIITSFQLGSNYYYGQIDYFNQYELIRLDSLTIHLINPNTIIDILQKFLNYNRLQWFDKINLIIDEETKGWNEQMPFCVQNIPVRELRITGKK</sequence>
<dbReference type="AlphaFoldDB" id="A0A813Y5W5"/>
<evidence type="ECO:0000313" key="4">
    <source>
        <dbReference type="Proteomes" id="UP000663882"/>
    </source>
</evidence>